<comment type="similarity">
    <text evidence="1">Belongs to the sigma-70 factor family. ECF subfamily.</text>
</comment>
<accession>A0ABW4I7P3</accession>
<gene>
    <name evidence="7" type="ORF">ACFSAH_00385</name>
</gene>
<dbReference type="RefSeq" id="WP_379660695.1">
    <property type="nucleotide sequence ID" value="NZ_JBHUDG010000001.1"/>
</dbReference>
<feature type="domain" description="RNA polymerase sigma factor 70 region 4 type 2" evidence="6">
    <location>
        <begin position="125"/>
        <end position="172"/>
    </location>
</feature>
<keyword evidence="3" id="KW-0731">Sigma factor</keyword>
<dbReference type="PANTHER" id="PTHR43133">
    <property type="entry name" value="RNA POLYMERASE ECF-TYPE SIGMA FACTO"/>
    <property type="match status" value="1"/>
</dbReference>
<dbReference type="InterPro" id="IPR007627">
    <property type="entry name" value="RNA_pol_sigma70_r2"/>
</dbReference>
<evidence type="ECO:0000256" key="3">
    <source>
        <dbReference type="ARBA" id="ARBA00023082"/>
    </source>
</evidence>
<dbReference type="NCBIfam" id="TIGR02985">
    <property type="entry name" value="Sig70_bacteroi1"/>
    <property type="match status" value="1"/>
</dbReference>
<organism evidence="7 8">
    <name type="scientific">Pseudopedobacter beijingensis</name>
    <dbReference type="NCBI Taxonomy" id="1207056"/>
    <lineage>
        <taxon>Bacteria</taxon>
        <taxon>Pseudomonadati</taxon>
        <taxon>Bacteroidota</taxon>
        <taxon>Sphingobacteriia</taxon>
        <taxon>Sphingobacteriales</taxon>
        <taxon>Sphingobacteriaceae</taxon>
        <taxon>Pseudopedobacter</taxon>
    </lineage>
</organism>
<dbReference type="SUPFAM" id="SSF88946">
    <property type="entry name" value="Sigma2 domain of RNA polymerase sigma factors"/>
    <property type="match status" value="1"/>
</dbReference>
<dbReference type="SUPFAM" id="SSF88659">
    <property type="entry name" value="Sigma3 and sigma4 domains of RNA polymerase sigma factors"/>
    <property type="match status" value="1"/>
</dbReference>
<sequence>MQTVTNFISIENLRKGDQQAFEHVYKNYGAQVYRLAFRFLKDKAQSEEIVQETFIKLWLNREKLDINGNLWLYLYVIAKRLSLNELRKISQSEELSAQLLLNITDAHNGTEEEVLAADMEKFTESVLNKLPNQQQTIFRLSRVEGLTHQQIAEKLGISPNTVKNHMVEALKNIKNQLKDTELVYFITLLFLFDQL</sequence>
<feature type="domain" description="RNA polymerase sigma-70 region 2" evidence="5">
    <location>
        <begin position="25"/>
        <end position="88"/>
    </location>
</feature>
<dbReference type="CDD" id="cd06171">
    <property type="entry name" value="Sigma70_r4"/>
    <property type="match status" value="1"/>
</dbReference>
<dbReference type="Gene3D" id="1.10.1740.10">
    <property type="match status" value="1"/>
</dbReference>
<dbReference type="InterPro" id="IPR014327">
    <property type="entry name" value="RNA_pol_sigma70_bacteroid"/>
</dbReference>
<evidence type="ECO:0000259" key="5">
    <source>
        <dbReference type="Pfam" id="PF04542"/>
    </source>
</evidence>
<dbReference type="InterPro" id="IPR014284">
    <property type="entry name" value="RNA_pol_sigma-70_dom"/>
</dbReference>
<keyword evidence="8" id="KW-1185">Reference proteome</keyword>
<dbReference type="Pfam" id="PF04542">
    <property type="entry name" value="Sigma70_r2"/>
    <property type="match status" value="1"/>
</dbReference>
<proteinExistence type="inferred from homology"/>
<dbReference type="EMBL" id="JBHUDG010000001">
    <property type="protein sequence ID" value="MFD1628308.1"/>
    <property type="molecule type" value="Genomic_DNA"/>
</dbReference>
<dbReference type="PRINTS" id="PR00038">
    <property type="entry name" value="HTHLUXR"/>
</dbReference>
<dbReference type="InterPro" id="IPR000792">
    <property type="entry name" value="Tscrpt_reg_LuxR_C"/>
</dbReference>
<reference evidence="8" key="1">
    <citation type="journal article" date="2019" name="Int. J. Syst. Evol. Microbiol.">
        <title>The Global Catalogue of Microorganisms (GCM) 10K type strain sequencing project: providing services to taxonomists for standard genome sequencing and annotation.</title>
        <authorList>
            <consortium name="The Broad Institute Genomics Platform"/>
            <consortium name="The Broad Institute Genome Sequencing Center for Infectious Disease"/>
            <person name="Wu L."/>
            <person name="Ma J."/>
        </authorList>
    </citation>
    <scope>NUCLEOTIDE SEQUENCE [LARGE SCALE GENOMIC DNA]</scope>
    <source>
        <strain evidence="8">CCUG 53762</strain>
    </source>
</reference>
<dbReference type="Pfam" id="PF08281">
    <property type="entry name" value="Sigma70_r4_2"/>
    <property type="match status" value="1"/>
</dbReference>
<dbReference type="InterPro" id="IPR013325">
    <property type="entry name" value="RNA_pol_sigma_r2"/>
</dbReference>
<evidence type="ECO:0000256" key="1">
    <source>
        <dbReference type="ARBA" id="ARBA00010641"/>
    </source>
</evidence>
<keyword evidence="4" id="KW-0804">Transcription</keyword>
<dbReference type="Gene3D" id="1.10.10.10">
    <property type="entry name" value="Winged helix-like DNA-binding domain superfamily/Winged helix DNA-binding domain"/>
    <property type="match status" value="1"/>
</dbReference>
<evidence type="ECO:0000313" key="7">
    <source>
        <dbReference type="EMBL" id="MFD1628308.1"/>
    </source>
</evidence>
<keyword evidence="2" id="KW-0805">Transcription regulation</keyword>
<comment type="caution">
    <text evidence="7">The sequence shown here is derived from an EMBL/GenBank/DDBJ whole genome shotgun (WGS) entry which is preliminary data.</text>
</comment>
<dbReference type="InterPro" id="IPR039425">
    <property type="entry name" value="RNA_pol_sigma-70-like"/>
</dbReference>
<dbReference type="InterPro" id="IPR013249">
    <property type="entry name" value="RNA_pol_sigma70_r4_t2"/>
</dbReference>
<dbReference type="PANTHER" id="PTHR43133:SF46">
    <property type="entry name" value="RNA POLYMERASE SIGMA-70 FACTOR ECF SUBFAMILY"/>
    <property type="match status" value="1"/>
</dbReference>
<dbReference type="InterPro" id="IPR036388">
    <property type="entry name" value="WH-like_DNA-bd_sf"/>
</dbReference>
<name>A0ABW4I7P3_9SPHI</name>
<dbReference type="NCBIfam" id="TIGR02937">
    <property type="entry name" value="sigma70-ECF"/>
    <property type="match status" value="1"/>
</dbReference>
<evidence type="ECO:0000256" key="4">
    <source>
        <dbReference type="ARBA" id="ARBA00023163"/>
    </source>
</evidence>
<dbReference type="Proteomes" id="UP001597118">
    <property type="component" value="Unassembled WGS sequence"/>
</dbReference>
<evidence type="ECO:0000259" key="6">
    <source>
        <dbReference type="Pfam" id="PF08281"/>
    </source>
</evidence>
<dbReference type="InterPro" id="IPR013324">
    <property type="entry name" value="RNA_pol_sigma_r3/r4-like"/>
</dbReference>
<evidence type="ECO:0000313" key="8">
    <source>
        <dbReference type="Proteomes" id="UP001597118"/>
    </source>
</evidence>
<protein>
    <submittedName>
        <fullName evidence="7">RNA polymerase sigma factor</fullName>
    </submittedName>
</protein>
<evidence type="ECO:0000256" key="2">
    <source>
        <dbReference type="ARBA" id="ARBA00023015"/>
    </source>
</evidence>